<dbReference type="InterPro" id="IPR036291">
    <property type="entry name" value="NAD(P)-bd_dom_sf"/>
</dbReference>
<gene>
    <name evidence="6" type="ORF">H9838_05020</name>
</gene>
<evidence type="ECO:0000256" key="3">
    <source>
        <dbReference type="ARBA" id="ARBA00023002"/>
    </source>
</evidence>
<comment type="cofactor">
    <cofactor evidence="4">
        <name>Zn(2+)</name>
        <dbReference type="ChEBI" id="CHEBI:29105"/>
    </cofactor>
</comment>
<dbReference type="Gene3D" id="3.90.180.10">
    <property type="entry name" value="Medium-chain alcohol dehydrogenases, catalytic domain"/>
    <property type="match status" value="1"/>
</dbReference>
<dbReference type="Pfam" id="PF00107">
    <property type="entry name" value="ADH_zinc_N"/>
    <property type="match status" value="1"/>
</dbReference>
<keyword evidence="1 4" id="KW-0479">Metal-binding</keyword>
<dbReference type="InterPro" id="IPR013149">
    <property type="entry name" value="ADH-like_C"/>
</dbReference>
<dbReference type="EMBL" id="DXDU01000084">
    <property type="protein sequence ID" value="HIY26522.1"/>
    <property type="molecule type" value="Genomic_DNA"/>
</dbReference>
<dbReference type="InterPro" id="IPR011032">
    <property type="entry name" value="GroES-like_sf"/>
</dbReference>
<dbReference type="GO" id="GO:0016491">
    <property type="term" value="F:oxidoreductase activity"/>
    <property type="evidence" value="ECO:0007669"/>
    <property type="project" value="UniProtKB-KW"/>
</dbReference>
<protein>
    <submittedName>
        <fullName evidence="6">Zinc-dependent alcohol dehydrogenase family protein</fullName>
    </submittedName>
</protein>
<reference evidence="6" key="1">
    <citation type="journal article" date="2021" name="PeerJ">
        <title>Extensive microbial diversity within the chicken gut microbiome revealed by metagenomics and culture.</title>
        <authorList>
            <person name="Gilroy R."/>
            <person name="Ravi A."/>
            <person name="Getino M."/>
            <person name="Pursley I."/>
            <person name="Horton D.L."/>
            <person name="Alikhan N.F."/>
            <person name="Baker D."/>
            <person name="Gharbi K."/>
            <person name="Hall N."/>
            <person name="Watson M."/>
            <person name="Adriaenssens E.M."/>
            <person name="Foster-Nyarko E."/>
            <person name="Jarju S."/>
            <person name="Secka A."/>
            <person name="Antonio M."/>
            <person name="Oren A."/>
            <person name="Chaudhuri R.R."/>
            <person name="La Ragione R."/>
            <person name="Hildebrand F."/>
            <person name="Pallen M.J."/>
        </authorList>
    </citation>
    <scope>NUCLEOTIDE SEQUENCE</scope>
    <source>
        <strain evidence="6">1282</strain>
    </source>
</reference>
<dbReference type="SMART" id="SM00829">
    <property type="entry name" value="PKS_ER"/>
    <property type="match status" value="1"/>
</dbReference>
<evidence type="ECO:0000313" key="7">
    <source>
        <dbReference type="Proteomes" id="UP000823915"/>
    </source>
</evidence>
<evidence type="ECO:0000256" key="4">
    <source>
        <dbReference type="RuleBase" id="RU361277"/>
    </source>
</evidence>
<keyword evidence="2 4" id="KW-0862">Zinc</keyword>
<evidence type="ECO:0000256" key="1">
    <source>
        <dbReference type="ARBA" id="ARBA00022723"/>
    </source>
</evidence>
<evidence type="ECO:0000256" key="2">
    <source>
        <dbReference type="ARBA" id="ARBA00022833"/>
    </source>
</evidence>
<comment type="similarity">
    <text evidence="4">Belongs to the zinc-containing alcohol dehydrogenase family.</text>
</comment>
<comment type="caution">
    <text evidence="6">The sequence shown here is derived from an EMBL/GenBank/DDBJ whole genome shotgun (WGS) entry which is preliminary data.</text>
</comment>
<dbReference type="InterPro" id="IPR050129">
    <property type="entry name" value="Zn_alcohol_dh"/>
</dbReference>
<proteinExistence type="inferred from homology"/>
<evidence type="ECO:0000313" key="6">
    <source>
        <dbReference type="EMBL" id="HIY26522.1"/>
    </source>
</evidence>
<dbReference type="InterPro" id="IPR013154">
    <property type="entry name" value="ADH-like_N"/>
</dbReference>
<dbReference type="Proteomes" id="UP000823915">
    <property type="component" value="Unassembled WGS sequence"/>
</dbReference>
<dbReference type="Gene3D" id="3.40.50.720">
    <property type="entry name" value="NAD(P)-binding Rossmann-like Domain"/>
    <property type="match status" value="1"/>
</dbReference>
<dbReference type="InterPro" id="IPR002328">
    <property type="entry name" value="ADH_Zn_CS"/>
</dbReference>
<dbReference type="SUPFAM" id="SSF51735">
    <property type="entry name" value="NAD(P)-binding Rossmann-fold domains"/>
    <property type="match status" value="1"/>
</dbReference>
<sequence length="340" mass="35748">MKASYFVGKGSFEVRQAPELHPGAGEVVVRNKFCGVCGTDVHIFHGEPGSADVNPPVVLGHEYSGEIVEVGEGVTDLQVGDHVTVDPNIYCGKCEHCRNGKKQLCESMEAIGVTRDGGFAEYSRIPASQAFKLDPAVPYEAAAMAEPLACCLHGIDLAGIKPGQKVCVIGGGAIGLIMVQLAKLSGASTLVLSEPNELRRQVGLGLGADAAIDPTAADAQSAYEAALGDGADVVIECVGNNPAVKSAFQLAAKGATIVLFSVPKVEATFDLPLFDMYKKELTVKGSFVNPDTHARAVALINSGKVRFDTIITHKFTLDQLPEAIAMQMSSESIKVIVEPK</sequence>
<dbReference type="SUPFAM" id="SSF50129">
    <property type="entry name" value="GroES-like"/>
    <property type="match status" value="1"/>
</dbReference>
<dbReference type="PROSITE" id="PS00059">
    <property type="entry name" value="ADH_ZINC"/>
    <property type="match status" value="1"/>
</dbReference>
<accession>A0A9D1YCP8</accession>
<dbReference type="GO" id="GO:0008270">
    <property type="term" value="F:zinc ion binding"/>
    <property type="evidence" value="ECO:0007669"/>
    <property type="project" value="InterPro"/>
</dbReference>
<dbReference type="Pfam" id="PF08240">
    <property type="entry name" value="ADH_N"/>
    <property type="match status" value="1"/>
</dbReference>
<keyword evidence="3" id="KW-0560">Oxidoreductase</keyword>
<reference evidence="6" key="2">
    <citation type="submission" date="2021-04" db="EMBL/GenBank/DDBJ databases">
        <authorList>
            <person name="Gilroy R."/>
        </authorList>
    </citation>
    <scope>NUCLEOTIDE SEQUENCE</scope>
    <source>
        <strain evidence="6">1282</strain>
    </source>
</reference>
<dbReference type="InterPro" id="IPR020843">
    <property type="entry name" value="ER"/>
</dbReference>
<feature type="domain" description="Enoyl reductase (ER)" evidence="5">
    <location>
        <begin position="10"/>
        <end position="337"/>
    </location>
</feature>
<evidence type="ECO:0000259" key="5">
    <source>
        <dbReference type="SMART" id="SM00829"/>
    </source>
</evidence>
<dbReference type="AlphaFoldDB" id="A0A9D1YCP8"/>
<name>A0A9D1YCP8_9FIRM</name>
<organism evidence="6 7">
    <name type="scientific">Candidatus Acutalibacter pullistercoris</name>
    <dbReference type="NCBI Taxonomy" id="2838418"/>
    <lineage>
        <taxon>Bacteria</taxon>
        <taxon>Bacillati</taxon>
        <taxon>Bacillota</taxon>
        <taxon>Clostridia</taxon>
        <taxon>Eubacteriales</taxon>
        <taxon>Acutalibacteraceae</taxon>
        <taxon>Acutalibacter</taxon>
    </lineage>
</organism>
<dbReference type="PANTHER" id="PTHR43401:SF2">
    <property type="entry name" value="L-THREONINE 3-DEHYDROGENASE"/>
    <property type="match status" value="1"/>
</dbReference>
<dbReference type="PANTHER" id="PTHR43401">
    <property type="entry name" value="L-THREONINE 3-DEHYDROGENASE"/>
    <property type="match status" value="1"/>
</dbReference>
<dbReference type="CDD" id="cd08234">
    <property type="entry name" value="threonine_DH_like"/>
    <property type="match status" value="1"/>
</dbReference>